<dbReference type="InterPro" id="IPR014757">
    <property type="entry name" value="Tscrpt_reg_IclR_C"/>
</dbReference>
<dbReference type="InterPro" id="IPR050707">
    <property type="entry name" value="HTH_MetabolicPath_Reg"/>
</dbReference>
<dbReference type="GO" id="GO:0003677">
    <property type="term" value="F:DNA binding"/>
    <property type="evidence" value="ECO:0007669"/>
    <property type="project" value="UniProtKB-KW"/>
</dbReference>
<dbReference type="InterPro" id="IPR029016">
    <property type="entry name" value="GAF-like_dom_sf"/>
</dbReference>
<reference evidence="6 7" key="2">
    <citation type="journal article" date="2021" name="Microorganisms">
        <title>The Ever-Expanding Pseudomonas Genus: Description of 43 New Species and Partition of the Pseudomonas putida Group.</title>
        <authorList>
            <person name="Girard L."/>
            <person name="Lood C."/>
            <person name="Hofte M."/>
            <person name="Vandamme P."/>
            <person name="Rokni-Zadeh H."/>
            <person name="van Noort V."/>
            <person name="Lavigne R."/>
            <person name="De Mot R."/>
        </authorList>
    </citation>
    <scope>NUCLEOTIDE SEQUENCE [LARGE SCALE GENOMIC DNA]</scope>
    <source>
        <strain evidence="6 7">RW8P3</strain>
    </source>
</reference>
<keyword evidence="3" id="KW-0804">Transcription</keyword>
<dbReference type="InterPro" id="IPR005471">
    <property type="entry name" value="Tscrpt_reg_IclR_N"/>
</dbReference>
<organism evidence="6 7">
    <name type="scientific">Pseudomonas vanderleydeniana</name>
    <dbReference type="NCBI Taxonomy" id="2745495"/>
    <lineage>
        <taxon>Bacteria</taxon>
        <taxon>Pseudomonadati</taxon>
        <taxon>Pseudomonadota</taxon>
        <taxon>Gammaproteobacteria</taxon>
        <taxon>Pseudomonadales</taxon>
        <taxon>Pseudomonadaceae</taxon>
        <taxon>Pseudomonas</taxon>
    </lineage>
</organism>
<name>A0A9E6TV29_9PSED</name>
<dbReference type="PROSITE" id="PS51078">
    <property type="entry name" value="ICLR_ED"/>
    <property type="match status" value="1"/>
</dbReference>
<keyword evidence="1" id="KW-0805">Transcription regulation</keyword>
<dbReference type="Pfam" id="PF01614">
    <property type="entry name" value="IclR_C"/>
    <property type="match status" value="1"/>
</dbReference>
<keyword evidence="7" id="KW-1185">Reference proteome</keyword>
<dbReference type="Gene3D" id="3.30.450.40">
    <property type="match status" value="1"/>
</dbReference>
<keyword evidence="2" id="KW-0238">DNA-binding</keyword>
<feature type="domain" description="HTH iclR-type" evidence="4">
    <location>
        <begin position="1"/>
        <end position="53"/>
    </location>
</feature>
<dbReference type="GO" id="GO:0045892">
    <property type="term" value="P:negative regulation of DNA-templated transcription"/>
    <property type="evidence" value="ECO:0007669"/>
    <property type="project" value="TreeGrafter"/>
</dbReference>
<proteinExistence type="predicted"/>
<dbReference type="AlphaFoldDB" id="A0A9E6TV29"/>
<dbReference type="PROSITE" id="PS51077">
    <property type="entry name" value="HTH_ICLR"/>
    <property type="match status" value="1"/>
</dbReference>
<accession>A0A9E6TV29</accession>
<evidence type="ECO:0000256" key="2">
    <source>
        <dbReference type="ARBA" id="ARBA00023125"/>
    </source>
</evidence>
<protein>
    <submittedName>
        <fullName evidence="6">IclR family transcriptional regulator</fullName>
    </submittedName>
</protein>
<dbReference type="GO" id="GO:0003700">
    <property type="term" value="F:DNA-binding transcription factor activity"/>
    <property type="evidence" value="ECO:0007669"/>
    <property type="project" value="TreeGrafter"/>
</dbReference>
<dbReference type="InterPro" id="IPR036390">
    <property type="entry name" value="WH_DNA-bd_sf"/>
</dbReference>
<evidence type="ECO:0000313" key="6">
    <source>
        <dbReference type="EMBL" id="QXI31454.1"/>
    </source>
</evidence>
<feature type="domain" description="IclR-ED" evidence="5">
    <location>
        <begin position="54"/>
        <end position="238"/>
    </location>
</feature>
<dbReference type="SUPFAM" id="SSF55781">
    <property type="entry name" value="GAF domain-like"/>
    <property type="match status" value="1"/>
</dbReference>
<dbReference type="InterPro" id="IPR036388">
    <property type="entry name" value="WH-like_DNA-bd_sf"/>
</dbReference>
<dbReference type="KEGG" id="pvw:HU752_011785"/>
<reference evidence="6 7" key="1">
    <citation type="journal article" date="2020" name="Microorganisms">
        <title>Reliable Identification of Environmental Pseudomonas Isolates Using the rpoD Gene.</title>
        <authorList>
            <consortium name="The Broad Institute Genome Sequencing Platform"/>
            <person name="Girard L."/>
            <person name="Lood C."/>
            <person name="Rokni-Zadeh H."/>
            <person name="van Noort V."/>
            <person name="Lavigne R."/>
            <person name="De Mot R."/>
        </authorList>
    </citation>
    <scope>NUCLEOTIDE SEQUENCE [LARGE SCALE GENOMIC DNA]</scope>
    <source>
        <strain evidence="6 7">RW8P3</strain>
    </source>
</reference>
<gene>
    <name evidence="6" type="ORF">HU752_011785</name>
</gene>
<dbReference type="PANTHER" id="PTHR30136">
    <property type="entry name" value="HELIX-TURN-HELIX TRANSCRIPTIONAL REGULATOR, ICLR FAMILY"/>
    <property type="match status" value="1"/>
</dbReference>
<dbReference type="SUPFAM" id="SSF46785">
    <property type="entry name" value="Winged helix' DNA-binding domain"/>
    <property type="match status" value="1"/>
</dbReference>
<evidence type="ECO:0000259" key="5">
    <source>
        <dbReference type="PROSITE" id="PS51078"/>
    </source>
</evidence>
<dbReference type="Proteomes" id="UP000634530">
    <property type="component" value="Chromosome"/>
</dbReference>
<dbReference type="PANTHER" id="PTHR30136:SF34">
    <property type="entry name" value="TRANSCRIPTIONAL REGULATOR"/>
    <property type="match status" value="1"/>
</dbReference>
<sequence>MLLTELGRHLEGITVTELAQHVRLPRPTAFRLLLSLEQTGFVERVDNKYRLGWKIARLGRLADPYKGLISRLQPLLKGIADELNEMIGYAVVNGEADFDLIAEAHGSRLLTLSKGYVGTEFPVHASATGKLVMAELSDDKVRKLLPAKLESLASQTITSREAFIASLTEIREKGYSIVDDELEEGLFALAVAVRDTSQRLIGVLAITGPSQRMRARTIASIVDPLSATARIIAGILQEGQAAN</sequence>
<evidence type="ECO:0000256" key="1">
    <source>
        <dbReference type="ARBA" id="ARBA00023015"/>
    </source>
</evidence>
<dbReference type="Pfam" id="PF09339">
    <property type="entry name" value="HTH_IclR"/>
    <property type="match status" value="1"/>
</dbReference>
<dbReference type="Gene3D" id="1.10.10.10">
    <property type="entry name" value="Winged helix-like DNA-binding domain superfamily/Winged helix DNA-binding domain"/>
    <property type="match status" value="1"/>
</dbReference>
<dbReference type="SMART" id="SM00346">
    <property type="entry name" value="HTH_ICLR"/>
    <property type="match status" value="1"/>
</dbReference>
<evidence type="ECO:0000313" key="7">
    <source>
        <dbReference type="Proteomes" id="UP000634530"/>
    </source>
</evidence>
<evidence type="ECO:0000256" key="3">
    <source>
        <dbReference type="ARBA" id="ARBA00023163"/>
    </source>
</evidence>
<dbReference type="EMBL" id="CP077093">
    <property type="protein sequence ID" value="QXI31454.1"/>
    <property type="molecule type" value="Genomic_DNA"/>
</dbReference>
<evidence type="ECO:0000259" key="4">
    <source>
        <dbReference type="PROSITE" id="PS51077"/>
    </source>
</evidence>